<evidence type="ECO:0000313" key="2">
    <source>
        <dbReference type="EMBL" id="KAG6523728.1"/>
    </source>
</evidence>
<dbReference type="AlphaFoldDB" id="A0A8J5HUL6"/>
<keyword evidence="1" id="KW-0853">WD repeat</keyword>
<dbReference type="SUPFAM" id="SSF50998">
    <property type="entry name" value="Quinoprotein alcohol dehydrogenase-like"/>
    <property type="match status" value="1"/>
</dbReference>
<keyword evidence="3" id="KW-1185">Reference proteome</keyword>
<sequence>METISPPIMKQSYPYVSLLKQFYEGRSFVVSFNGSFLICSYGDEVKLVSSSDSSTLRSLSESSTSFTLSLDDRLLFTTTDNHKIQVWEVSSRKCIHSWKRYDGLVKSMACHSSSEFPNRATRMVYVWDVDSGFCPYFFRGHRGIVTFIKFQLN</sequence>
<organism evidence="2 3">
    <name type="scientific">Zingiber officinale</name>
    <name type="common">Ginger</name>
    <name type="synonym">Amomum zingiber</name>
    <dbReference type="NCBI Taxonomy" id="94328"/>
    <lineage>
        <taxon>Eukaryota</taxon>
        <taxon>Viridiplantae</taxon>
        <taxon>Streptophyta</taxon>
        <taxon>Embryophyta</taxon>
        <taxon>Tracheophyta</taxon>
        <taxon>Spermatophyta</taxon>
        <taxon>Magnoliopsida</taxon>
        <taxon>Liliopsida</taxon>
        <taxon>Zingiberales</taxon>
        <taxon>Zingiberaceae</taxon>
        <taxon>Zingiber</taxon>
    </lineage>
</organism>
<accession>A0A8J5HUL6</accession>
<reference evidence="2 3" key="1">
    <citation type="submission" date="2020-08" db="EMBL/GenBank/DDBJ databases">
        <title>Plant Genome Project.</title>
        <authorList>
            <person name="Zhang R.-G."/>
        </authorList>
    </citation>
    <scope>NUCLEOTIDE SEQUENCE [LARGE SCALE GENOMIC DNA]</scope>
    <source>
        <tissue evidence="2">Rhizome</tissue>
    </source>
</reference>
<name>A0A8J5HUL6_ZINOF</name>
<dbReference type="Gene3D" id="2.130.10.10">
    <property type="entry name" value="YVTN repeat-like/Quinoprotein amine dehydrogenase"/>
    <property type="match status" value="1"/>
</dbReference>
<evidence type="ECO:0000313" key="3">
    <source>
        <dbReference type="Proteomes" id="UP000734854"/>
    </source>
</evidence>
<dbReference type="PROSITE" id="PS50082">
    <property type="entry name" value="WD_REPEATS_2"/>
    <property type="match status" value="1"/>
</dbReference>
<feature type="repeat" description="WD" evidence="1">
    <location>
        <begin position="56"/>
        <end position="97"/>
    </location>
</feature>
<gene>
    <name evidence="2" type="ORF">ZIOFF_013605</name>
</gene>
<proteinExistence type="predicted"/>
<comment type="caution">
    <text evidence="2">The sequence shown here is derived from an EMBL/GenBank/DDBJ whole genome shotgun (WGS) entry which is preliminary data.</text>
</comment>
<protein>
    <submittedName>
        <fullName evidence="2">Uncharacterized protein</fullName>
    </submittedName>
</protein>
<dbReference type="InterPro" id="IPR011047">
    <property type="entry name" value="Quinoprotein_ADH-like_sf"/>
</dbReference>
<dbReference type="InterPro" id="IPR001680">
    <property type="entry name" value="WD40_rpt"/>
</dbReference>
<dbReference type="InterPro" id="IPR015943">
    <property type="entry name" value="WD40/YVTN_repeat-like_dom_sf"/>
</dbReference>
<dbReference type="Proteomes" id="UP000734854">
    <property type="component" value="Unassembled WGS sequence"/>
</dbReference>
<evidence type="ECO:0000256" key="1">
    <source>
        <dbReference type="PROSITE-ProRule" id="PRU00221"/>
    </source>
</evidence>
<dbReference type="EMBL" id="JACMSC010000004">
    <property type="protein sequence ID" value="KAG6523728.1"/>
    <property type="molecule type" value="Genomic_DNA"/>
</dbReference>